<dbReference type="Pfam" id="PF07007">
    <property type="entry name" value="LprI"/>
    <property type="match status" value="1"/>
</dbReference>
<name>A0A7U6QYC7_9FUSO</name>
<dbReference type="GeneID" id="84803650"/>
<protein>
    <recommendedName>
        <fullName evidence="1">Lysozyme inhibitor LprI-like N-terminal domain-containing protein</fullName>
    </recommendedName>
</protein>
<dbReference type="InterPro" id="IPR009739">
    <property type="entry name" value="LprI-like_N"/>
</dbReference>
<evidence type="ECO:0000313" key="2">
    <source>
        <dbReference type="EMBL" id="BBM42050.1"/>
    </source>
</evidence>
<sequence length="144" mass="16563">MRKLLLIAGLLVIGAVTFAGNYENELTERMKVSEEKAQAGWDSGVRADMVNASLNLDTEWEKELNDVYNLILKKLPAKEKIKFKAEQNKWIKDRKVKVQKAYDKYTKEEGPRMAGELAASERLSITKERALELAKRYDKMNVKK</sequence>
<gene>
    <name evidence="2" type="ORF">JCM16777_0286</name>
</gene>
<evidence type="ECO:0000313" key="3">
    <source>
        <dbReference type="Proteomes" id="UP000321943"/>
    </source>
</evidence>
<reference evidence="2 3" key="1">
    <citation type="submission" date="2019-07" db="EMBL/GenBank/DDBJ databases">
        <title>Complete Genome Sequence of Leptotrichia wadei Strain JCM16777.</title>
        <authorList>
            <person name="Watanabe S."/>
            <person name="Cui L."/>
        </authorList>
    </citation>
    <scope>NUCLEOTIDE SEQUENCE [LARGE SCALE GENOMIC DNA]</scope>
    <source>
        <strain evidence="2 3">JCM16777</strain>
    </source>
</reference>
<dbReference type="AlphaFoldDB" id="A0A7U6QYC7"/>
<dbReference type="PANTHER" id="PTHR39176">
    <property type="entry name" value="PERIPLASMIC PROTEIN-RELATED"/>
    <property type="match status" value="1"/>
</dbReference>
<organism evidence="2 3">
    <name type="scientific">Leptotrichia wadei</name>
    <dbReference type="NCBI Taxonomy" id="157687"/>
    <lineage>
        <taxon>Bacteria</taxon>
        <taxon>Fusobacteriati</taxon>
        <taxon>Fusobacteriota</taxon>
        <taxon>Fusobacteriia</taxon>
        <taxon>Fusobacteriales</taxon>
        <taxon>Leptotrichiaceae</taxon>
        <taxon>Leptotrichia</taxon>
    </lineage>
</organism>
<dbReference type="Proteomes" id="UP000321943">
    <property type="component" value="Chromosome"/>
</dbReference>
<accession>A0A7U6QYC7</accession>
<dbReference type="RefSeq" id="WP_018499321.1">
    <property type="nucleotide sequence ID" value="NZ_AP019829.2"/>
</dbReference>
<proteinExistence type="predicted"/>
<dbReference type="Gene3D" id="1.20.1270.180">
    <property type="match status" value="1"/>
</dbReference>
<dbReference type="EMBL" id="AP019829">
    <property type="protein sequence ID" value="BBM42050.1"/>
    <property type="molecule type" value="Genomic_DNA"/>
</dbReference>
<feature type="domain" description="Lysozyme inhibitor LprI-like N-terminal" evidence="1">
    <location>
        <begin position="48"/>
        <end position="133"/>
    </location>
</feature>
<dbReference type="PANTHER" id="PTHR39176:SF1">
    <property type="entry name" value="PERIPLASMIC PROTEIN"/>
    <property type="match status" value="1"/>
</dbReference>
<dbReference type="KEGG" id="lwd:JCM16777_0286"/>
<evidence type="ECO:0000259" key="1">
    <source>
        <dbReference type="Pfam" id="PF07007"/>
    </source>
</evidence>